<keyword evidence="6 11" id="KW-0808">Transferase</keyword>
<evidence type="ECO:0000256" key="4">
    <source>
        <dbReference type="ARBA" id="ARBA00013145"/>
    </source>
</evidence>
<dbReference type="Pfam" id="PF00205">
    <property type="entry name" value="TPP_enzyme_M"/>
    <property type="match status" value="1"/>
</dbReference>
<evidence type="ECO:0000259" key="13">
    <source>
        <dbReference type="Pfam" id="PF02775"/>
    </source>
</evidence>
<evidence type="ECO:0000313" key="18">
    <source>
        <dbReference type="Proteomes" id="UP000887043"/>
    </source>
</evidence>
<evidence type="ECO:0000256" key="5">
    <source>
        <dbReference type="ARBA" id="ARBA00022605"/>
    </source>
</evidence>
<comment type="pathway">
    <text evidence="1 11">Amino-acid biosynthesis; L-isoleucine biosynthesis; L-isoleucine from 2-oxobutanoate: step 1/4.</text>
</comment>
<organism evidence="15 18">
    <name type="scientific">Segatella bryantii</name>
    <name type="common">Prevotella bryantii</name>
    <dbReference type="NCBI Taxonomy" id="77095"/>
    <lineage>
        <taxon>Bacteria</taxon>
        <taxon>Pseudomonadati</taxon>
        <taxon>Bacteroidota</taxon>
        <taxon>Bacteroidia</taxon>
        <taxon>Bacteroidales</taxon>
        <taxon>Prevotellaceae</taxon>
        <taxon>Segatella</taxon>
    </lineage>
</organism>
<keyword evidence="5 11" id="KW-0028">Amino-acid biosynthesis</keyword>
<evidence type="ECO:0000256" key="10">
    <source>
        <dbReference type="ARBA" id="ARBA00023304"/>
    </source>
</evidence>
<comment type="caution">
    <text evidence="15">The sequence shown here is derived from an EMBL/GenBank/DDBJ whole genome shotgun (WGS) entry which is preliminary data.</text>
</comment>
<evidence type="ECO:0000256" key="3">
    <source>
        <dbReference type="ARBA" id="ARBA00007812"/>
    </source>
</evidence>
<dbReference type="EMBL" id="NPJF01000002">
    <property type="protein sequence ID" value="OYP57364.1"/>
    <property type="molecule type" value="Genomic_DNA"/>
</dbReference>
<dbReference type="GO" id="GO:0005948">
    <property type="term" value="C:acetolactate synthase complex"/>
    <property type="evidence" value="ECO:0007669"/>
    <property type="project" value="TreeGrafter"/>
</dbReference>
<dbReference type="InterPro" id="IPR012001">
    <property type="entry name" value="Thiamin_PyroP_enz_TPP-bd_dom"/>
</dbReference>
<evidence type="ECO:0000313" key="17">
    <source>
        <dbReference type="Proteomes" id="UP000216189"/>
    </source>
</evidence>
<keyword evidence="10 11" id="KW-0100">Branched-chain amino acid biosynthesis</keyword>
<dbReference type="Pfam" id="PF02776">
    <property type="entry name" value="TPP_enzyme_N"/>
    <property type="match status" value="1"/>
</dbReference>
<feature type="domain" description="Thiamine pyrophosphate enzyme central" evidence="12">
    <location>
        <begin position="201"/>
        <end position="335"/>
    </location>
</feature>
<dbReference type="InterPro" id="IPR039368">
    <property type="entry name" value="AHAS_TPP"/>
</dbReference>
<comment type="cofactor">
    <cofactor evidence="11">
        <name>thiamine diphosphate</name>
        <dbReference type="ChEBI" id="CHEBI:58937"/>
    </cofactor>
    <text evidence="11">Binds 1 thiamine pyrophosphate per subunit.</text>
</comment>
<comment type="catalytic activity">
    <reaction evidence="11">
        <text>2 pyruvate + H(+) = (2S)-2-acetolactate + CO2</text>
        <dbReference type="Rhea" id="RHEA:25249"/>
        <dbReference type="ChEBI" id="CHEBI:15361"/>
        <dbReference type="ChEBI" id="CHEBI:15378"/>
        <dbReference type="ChEBI" id="CHEBI:16526"/>
        <dbReference type="ChEBI" id="CHEBI:58476"/>
        <dbReference type="EC" id="2.2.1.6"/>
    </reaction>
</comment>
<dbReference type="InterPro" id="IPR012846">
    <property type="entry name" value="Acetolactate_synth_lsu"/>
</dbReference>
<evidence type="ECO:0000256" key="7">
    <source>
        <dbReference type="ARBA" id="ARBA00022723"/>
    </source>
</evidence>
<dbReference type="Gene3D" id="3.40.50.1220">
    <property type="entry name" value="TPP-binding domain"/>
    <property type="match status" value="1"/>
</dbReference>
<evidence type="ECO:0000313" key="15">
    <source>
        <dbReference type="EMBL" id="GJG26640.1"/>
    </source>
</evidence>
<evidence type="ECO:0000256" key="9">
    <source>
        <dbReference type="ARBA" id="ARBA00023052"/>
    </source>
</evidence>
<dbReference type="Pfam" id="PF02775">
    <property type="entry name" value="TPP_enzyme_C"/>
    <property type="match status" value="1"/>
</dbReference>
<protein>
    <recommendedName>
        <fullName evidence="4 11">Acetolactate synthase</fullName>
        <ecNumber evidence="4 11">2.2.1.6</ecNumber>
    </recommendedName>
</protein>
<evidence type="ECO:0000259" key="12">
    <source>
        <dbReference type="Pfam" id="PF00205"/>
    </source>
</evidence>
<evidence type="ECO:0000256" key="1">
    <source>
        <dbReference type="ARBA" id="ARBA00004974"/>
    </source>
</evidence>
<dbReference type="GO" id="GO:0000287">
    <property type="term" value="F:magnesium ion binding"/>
    <property type="evidence" value="ECO:0007669"/>
    <property type="project" value="UniProtKB-UniRule"/>
</dbReference>
<reference evidence="15" key="2">
    <citation type="submission" date="2021-08" db="EMBL/GenBank/DDBJ databases">
        <title>Prevotella lacticifex sp. nov., isolated from rumen of cow.</title>
        <authorList>
            <person name="Shinkai T."/>
            <person name="Ikeyama N."/>
            <person name="Kumagai M."/>
            <person name="Ohmori H."/>
            <person name="Sakamoto M."/>
            <person name="Ohkuma M."/>
            <person name="Mitsumori M."/>
        </authorList>
    </citation>
    <scope>NUCLEOTIDE SEQUENCE</scope>
    <source>
        <strain evidence="15">DSM 11371</strain>
    </source>
</reference>
<keyword evidence="7 11" id="KW-0479">Metal-binding</keyword>
<feature type="domain" description="Thiamine pyrophosphate enzyme TPP-binding" evidence="13">
    <location>
        <begin position="397"/>
        <end position="544"/>
    </location>
</feature>
<dbReference type="RefSeq" id="WP_006283388.1">
    <property type="nucleotide sequence ID" value="NZ_BPTR01000001.1"/>
</dbReference>
<keyword evidence="9 11" id="KW-0786">Thiamine pyrophosphate</keyword>
<dbReference type="EC" id="2.2.1.6" evidence="4 11"/>
<dbReference type="InterPro" id="IPR045229">
    <property type="entry name" value="TPP_enz"/>
</dbReference>
<dbReference type="GO" id="GO:0009097">
    <property type="term" value="P:isoleucine biosynthetic process"/>
    <property type="evidence" value="ECO:0007669"/>
    <property type="project" value="TreeGrafter"/>
</dbReference>
<dbReference type="GO" id="GO:0009099">
    <property type="term" value="P:L-valine biosynthetic process"/>
    <property type="evidence" value="ECO:0007669"/>
    <property type="project" value="TreeGrafter"/>
</dbReference>
<dbReference type="PANTHER" id="PTHR18968">
    <property type="entry name" value="THIAMINE PYROPHOSPHATE ENZYMES"/>
    <property type="match status" value="1"/>
</dbReference>
<keyword evidence="17" id="KW-1185">Reference proteome</keyword>
<name>A0AA37I0A5_SEGBR</name>
<accession>A0AA37I0A5</accession>
<dbReference type="AlphaFoldDB" id="A0AA37I0A5"/>
<dbReference type="CDD" id="cd02015">
    <property type="entry name" value="TPP_AHAS"/>
    <property type="match status" value="1"/>
</dbReference>
<dbReference type="NCBIfam" id="TIGR00118">
    <property type="entry name" value="acolac_lg"/>
    <property type="match status" value="1"/>
</dbReference>
<keyword evidence="8 11" id="KW-0460">Magnesium</keyword>
<dbReference type="InterPro" id="IPR029061">
    <property type="entry name" value="THDP-binding"/>
</dbReference>
<evidence type="ECO:0000256" key="8">
    <source>
        <dbReference type="ARBA" id="ARBA00022842"/>
    </source>
</evidence>
<dbReference type="InterPro" id="IPR011766">
    <property type="entry name" value="TPP_enzyme_TPP-bd"/>
</dbReference>
<evidence type="ECO:0000259" key="14">
    <source>
        <dbReference type="Pfam" id="PF02776"/>
    </source>
</evidence>
<dbReference type="PANTHER" id="PTHR18968:SF13">
    <property type="entry name" value="ACETOLACTATE SYNTHASE CATALYTIC SUBUNIT, MITOCHONDRIAL"/>
    <property type="match status" value="1"/>
</dbReference>
<evidence type="ECO:0000256" key="2">
    <source>
        <dbReference type="ARBA" id="ARBA00005025"/>
    </source>
</evidence>
<dbReference type="SUPFAM" id="SSF52518">
    <property type="entry name" value="Thiamin diphosphate-binding fold (THDP-binding)"/>
    <property type="match status" value="2"/>
</dbReference>
<dbReference type="FunFam" id="3.40.50.1220:FF:000008">
    <property type="entry name" value="Acetolactate synthase"/>
    <property type="match status" value="1"/>
</dbReference>
<evidence type="ECO:0000313" key="16">
    <source>
        <dbReference type="EMBL" id="OYP57364.1"/>
    </source>
</evidence>
<proteinExistence type="inferred from homology"/>
<feature type="domain" description="Thiamine pyrophosphate enzyme N-terminal TPP-binding" evidence="14">
    <location>
        <begin position="7"/>
        <end position="126"/>
    </location>
</feature>
<sequence length="571" mass="62658">MAKELITGAEALMRSLKNEGVKTIFGYPGGAIMPVFDALYTYTRGETKLFDHVLVRHEQAAAHAAQGYARVSGEVGVCVVTSGPGATNTLTGIADAMMDSTPLVVIAGQVGVGALGTDAFQEVDLVGVAQPVCKWAYQIRRPEDVAWAVSRAFYIARSGRPGPVVLDFPKNSQVHTCEWIPVKVEHVRSYVPYPQLNPERIKEAADLINQAKKPFALVGQGVELGNAQNELIEFLEKADIPAGRTLLGLSALPSNHPLNKGMLGMHGAYATNMQTQECDVLIAIGMRFSDRVTGLPSTYARQAKIIHLDIDSAELNKNIKADVPVLGDCKQSLPAITRLLNKNEHKEWIESFQKYADLENEKVIQPDIHPTEGPLLMGEVVNEVAEQTYGEAVLVNDVGQNQMISSRYFKYHKKRSIVTSGGFGTMGFGLPAAVGACFGAPDRTICCFMGDGGFQMSIQELGTIMEQQVPLKMIILNNNYLGNVRQWQDLMFNGRHSFTHMMNPQYDKIACAYGISYDIVIERKDLKAKIAKMLSTDGPYILECAIKENEDIVPMTLPGKSVNEMLLELDY</sequence>
<dbReference type="Proteomes" id="UP000216189">
    <property type="component" value="Unassembled WGS sequence"/>
</dbReference>
<gene>
    <name evidence="16" type="primary">ilvB</name>
    <name evidence="16" type="ORF">CIK91_00405</name>
    <name evidence="15" type="ORF">PRRU23_03400</name>
</gene>
<dbReference type="CDD" id="cd07035">
    <property type="entry name" value="TPP_PYR_POX_like"/>
    <property type="match status" value="1"/>
</dbReference>
<reference evidence="16 17" key="1">
    <citation type="submission" date="2017-08" db="EMBL/GenBank/DDBJ databases">
        <title>Comparative genomics of non-oral Prevotella species.</title>
        <authorList>
            <person name="Accetto T."/>
            <person name="Nograsek B."/>
            <person name="Avgustin G."/>
        </authorList>
    </citation>
    <scope>NUCLEOTIDE SEQUENCE [LARGE SCALE GENOMIC DNA]</scope>
    <source>
        <strain evidence="16 17">TC1-1</strain>
    </source>
</reference>
<dbReference type="InterPro" id="IPR012000">
    <property type="entry name" value="Thiamin_PyroP_enz_cen_dom"/>
</dbReference>
<comment type="cofactor">
    <cofactor evidence="11">
        <name>Mg(2+)</name>
        <dbReference type="ChEBI" id="CHEBI:18420"/>
    </cofactor>
    <text evidence="11">Binds 1 Mg(2+) ion per subunit.</text>
</comment>
<dbReference type="InterPro" id="IPR029035">
    <property type="entry name" value="DHS-like_NAD/FAD-binding_dom"/>
</dbReference>
<evidence type="ECO:0000256" key="6">
    <source>
        <dbReference type="ARBA" id="ARBA00022679"/>
    </source>
</evidence>
<evidence type="ECO:0000256" key="11">
    <source>
        <dbReference type="RuleBase" id="RU003591"/>
    </source>
</evidence>
<dbReference type="Proteomes" id="UP000887043">
    <property type="component" value="Unassembled WGS sequence"/>
</dbReference>
<dbReference type="GO" id="GO:0003984">
    <property type="term" value="F:acetolactate synthase activity"/>
    <property type="evidence" value="ECO:0007669"/>
    <property type="project" value="UniProtKB-EC"/>
</dbReference>
<dbReference type="GO" id="GO:0050660">
    <property type="term" value="F:flavin adenine dinucleotide binding"/>
    <property type="evidence" value="ECO:0007669"/>
    <property type="project" value="InterPro"/>
</dbReference>
<comment type="similarity">
    <text evidence="3 11">Belongs to the TPP enzyme family.</text>
</comment>
<dbReference type="SUPFAM" id="SSF52467">
    <property type="entry name" value="DHS-like NAD/FAD-binding domain"/>
    <property type="match status" value="1"/>
</dbReference>
<dbReference type="GO" id="GO:0030976">
    <property type="term" value="F:thiamine pyrophosphate binding"/>
    <property type="evidence" value="ECO:0007669"/>
    <property type="project" value="UniProtKB-UniRule"/>
</dbReference>
<dbReference type="EMBL" id="BPTR01000001">
    <property type="protein sequence ID" value="GJG26640.1"/>
    <property type="molecule type" value="Genomic_DNA"/>
</dbReference>
<dbReference type="GeneID" id="72480304"/>
<dbReference type="Gene3D" id="3.40.50.970">
    <property type="match status" value="2"/>
</dbReference>
<dbReference type="FunFam" id="3.40.50.970:FF:000007">
    <property type="entry name" value="Acetolactate synthase"/>
    <property type="match status" value="1"/>
</dbReference>
<comment type="pathway">
    <text evidence="2 11">Amino-acid biosynthesis; L-valine biosynthesis; L-valine from pyruvate: step 1/4.</text>
</comment>